<gene>
    <name evidence="1" type="ORF">K234311028_p20670</name>
</gene>
<dbReference type="AlphaFoldDB" id="A0ABC8EHS4"/>
<keyword evidence="1" id="KW-0614">Plasmid</keyword>
<dbReference type="RefSeq" id="WP_317725104.1">
    <property type="nucleotide sequence ID" value="NZ_AP026820.1"/>
</dbReference>
<name>A0ABC8EHS4_CLOTA</name>
<protein>
    <submittedName>
        <fullName evidence="1">DNA-binding protein</fullName>
    </submittedName>
</protein>
<keyword evidence="1" id="KW-0238">DNA-binding</keyword>
<evidence type="ECO:0000313" key="1">
    <source>
        <dbReference type="EMBL" id="BDR82584.1"/>
    </source>
</evidence>
<sequence length="167" mass="19675">MNKKEFNRLNILEQVEYINNSLIDGSTVTKVCRDIGIARSTVGGRFKKEGYYFNNILNRYELENNILVLPSQKDNTINEDLLELIDMKPDLIELIKFYKKNEVAIDMEELNINNIPEELKDNIKNRSIKVYDAIYKLFDELCNSYSSIKKQDLLSLALYEFIEKYKK</sequence>
<evidence type="ECO:0000313" key="2">
    <source>
        <dbReference type="Proteomes" id="UP001321763"/>
    </source>
</evidence>
<geneLocation type="plasmid" evidence="1 2">
    <name>pKHSU-234311-028-2</name>
</geneLocation>
<proteinExistence type="predicted"/>
<organism evidence="1 2">
    <name type="scientific">Clostridium tetani</name>
    <dbReference type="NCBI Taxonomy" id="1513"/>
    <lineage>
        <taxon>Bacteria</taxon>
        <taxon>Bacillati</taxon>
        <taxon>Bacillota</taxon>
        <taxon>Clostridia</taxon>
        <taxon>Eubacteriales</taxon>
        <taxon>Clostridiaceae</taxon>
        <taxon>Clostridium</taxon>
    </lineage>
</organism>
<dbReference type="EMBL" id="AP026820">
    <property type="protein sequence ID" value="BDR82584.1"/>
    <property type="molecule type" value="Genomic_DNA"/>
</dbReference>
<dbReference type="GO" id="GO:0003677">
    <property type="term" value="F:DNA binding"/>
    <property type="evidence" value="ECO:0007669"/>
    <property type="project" value="UniProtKB-KW"/>
</dbReference>
<dbReference type="Proteomes" id="UP001321763">
    <property type="component" value="Plasmid pKHSU-234311-028-2"/>
</dbReference>
<reference evidence="1 2" key="1">
    <citation type="submission" date="2022-09" db="EMBL/GenBank/DDBJ databases">
        <title>complete genome sequences of Clostridium tetani str. KHSU-234311-028 isolated from soil.</title>
        <authorList>
            <person name="Sekizuka T."/>
            <person name="Shitada C."/>
            <person name="Takahashi M."/>
            <person name="Kuroda M."/>
        </authorList>
    </citation>
    <scope>NUCLEOTIDE SEQUENCE [LARGE SCALE GENOMIC DNA]</scope>
    <source>
        <strain evidence="1 2">KHSU-234311-028</strain>
        <plasmid evidence="1 2">pKHSU-234311-028-2</plasmid>
    </source>
</reference>
<accession>A0ABC8EHS4</accession>